<sequence>MLNALDFLLLSLTLPIVLMASVIGNYERHVPVWLIKLYRYGSFGYKGPGGRFMQSIELPKSYYRHYYVFSSVLSGLALVYMSLVYFVGVEVNLQFKAALQTLLDQRQPAVTVTSALVGMGLIHLHCVRRCYESHLLQVFSSSGRINLCHHGVAFIHYATLVLAAIGETPLFCGDQSRGEIQWWGGHTKAVLPCVVLFLLASYEQYASNVILANLRKDKKSGAVFTEEHKIPHGRMFEMVSSPHRLCEIILYAAFAALIPTRTMFIMWVWVFSNQIQSALHAHEWYKKTFDNYPQNRMAIIPYLL</sequence>
<keyword evidence="9" id="KW-0560">Oxidoreductase</keyword>
<reference evidence="11" key="1">
    <citation type="submission" date="2022-03" db="EMBL/GenBank/DDBJ databases">
        <authorList>
            <person name="Martin H S."/>
        </authorList>
    </citation>
    <scope>NUCLEOTIDE SEQUENCE</scope>
</reference>
<accession>A0ABN8IR07</accession>
<comment type="similarity">
    <text evidence="6 9">Belongs to the steroid 5-alpha reductase family. Polyprenal reductase subfamily.</text>
</comment>
<evidence type="ECO:0000259" key="10">
    <source>
        <dbReference type="Pfam" id="PF02544"/>
    </source>
</evidence>
<evidence type="ECO:0000256" key="1">
    <source>
        <dbReference type="ARBA" id="ARBA00004127"/>
    </source>
</evidence>
<keyword evidence="9" id="KW-0256">Endoplasmic reticulum</keyword>
<evidence type="ECO:0000256" key="6">
    <source>
        <dbReference type="ARBA" id="ARBA00046320"/>
    </source>
</evidence>
<keyword evidence="12" id="KW-1185">Reference proteome</keyword>
<protein>
    <recommendedName>
        <fullName evidence="7 9">Polyprenal reductase</fullName>
        <ecNumber evidence="2 9">1.3.1.94</ecNumber>
    </recommendedName>
</protein>
<dbReference type="EMBL" id="OW152815">
    <property type="protein sequence ID" value="CAH2063827.1"/>
    <property type="molecule type" value="Genomic_DNA"/>
</dbReference>
<evidence type="ECO:0000256" key="4">
    <source>
        <dbReference type="ARBA" id="ARBA00022989"/>
    </source>
</evidence>
<comment type="subcellular location">
    <subcellularLocation>
        <location evidence="1">Endomembrane system</location>
        <topology evidence="1">Multi-pass membrane protein</topology>
    </subcellularLocation>
    <subcellularLocation>
        <location evidence="9">Endoplasmic reticulum membrane</location>
    </subcellularLocation>
</comment>
<comment type="catalytic activity">
    <reaction evidence="8 9">
        <text>a di-trans,poly-cis-dolichal + NADP(+) = a di-trans,poly-cis-polyprenal + NADPH + H(+)</text>
        <dbReference type="Rhea" id="RHEA:80727"/>
        <dbReference type="Rhea" id="RHEA-COMP:19536"/>
        <dbReference type="Rhea" id="RHEA-COMP:19537"/>
        <dbReference type="ChEBI" id="CHEBI:15378"/>
        <dbReference type="ChEBI" id="CHEBI:57783"/>
        <dbReference type="ChEBI" id="CHEBI:58349"/>
        <dbReference type="ChEBI" id="CHEBI:231623"/>
        <dbReference type="ChEBI" id="CHEBI:231637"/>
        <dbReference type="EC" id="1.3.1.94"/>
    </reaction>
    <physiologicalReaction direction="right-to-left" evidence="8 9">
        <dbReference type="Rhea" id="RHEA:80729"/>
    </physiologicalReaction>
</comment>
<dbReference type="EC" id="1.3.1.94" evidence="2 9"/>
<keyword evidence="3 9" id="KW-0812">Transmembrane</keyword>
<dbReference type="PANTHER" id="PTHR14624:SF0">
    <property type="entry name" value="POLYPRENOL REDUCTASE"/>
    <property type="match status" value="1"/>
</dbReference>
<feature type="transmembrane region" description="Helical" evidence="9">
    <location>
        <begin position="108"/>
        <end position="127"/>
    </location>
</feature>
<dbReference type="InterPro" id="IPR039698">
    <property type="entry name" value="Dfg10/SRD5A3"/>
</dbReference>
<evidence type="ECO:0000256" key="7">
    <source>
        <dbReference type="ARBA" id="ARBA00047186"/>
    </source>
</evidence>
<dbReference type="InterPro" id="IPR001104">
    <property type="entry name" value="3-oxo-5_a-steroid_4-DH_C"/>
</dbReference>
<dbReference type="PROSITE" id="PS50244">
    <property type="entry name" value="S5A_REDUCTASE"/>
    <property type="match status" value="1"/>
</dbReference>
<dbReference type="Pfam" id="PF02544">
    <property type="entry name" value="Steroid_dh"/>
    <property type="match status" value="1"/>
</dbReference>
<evidence type="ECO:0000256" key="3">
    <source>
        <dbReference type="ARBA" id="ARBA00022692"/>
    </source>
</evidence>
<evidence type="ECO:0000256" key="8">
    <source>
        <dbReference type="ARBA" id="ARBA00049427"/>
    </source>
</evidence>
<evidence type="ECO:0000256" key="2">
    <source>
        <dbReference type="ARBA" id="ARBA00012522"/>
    </source>
</evidence>
<keyword evidence="9" id="KW-0521">NADP</keyword>
<feature type="transmembrane region" description="Helical" evidence="9">
    <location>
        <begin position="6"/>
        <end position="26"/>
    </location>
</feature>
<gene>
    <name evidence="11" type="ORF">IPOD504_LOCUS12695</name>
</gene>
<keyword evidence="4 9" id="KW-1133">Transmembrane helix</keyword>
<comment type="function">
    <text evidence="9">Plays a key role in early steps of protein N-linked glycosylation by being involved in the conversion of polyprenol into dolichol. Acts as a polyprenal reductase that mediates the reduction of polyprenal into dolichal in a NADP-dependent mechanism. Dolichols are required for the synthesis of dolichol-linked monosaccharides and the oligosaccharide precursor used for N-glycosylation.</text>
</comment>
<evidence type="ECO:0000256" key="5">
    <source>
        <dbReference type="ARBA" id="ARBA00023136"/>
    </source>
</evidence>
<organism evidence="11 12">
    <name type="scientific">Iphiclides podalirius</name>
    <name type="common">scarce swallowtail</name>
    <dbReference type="NCBI Taxonomy" id="110791"/>
    <lineage>
        <taxon>Eukaryota</taxon>
        <taxon>Metazoa</taxon>
        <taxon>Ecdysozoa</taxon>
        <taxon>Arthropoda</taxon>
        <taxon>Hexapoda</taxon>
        <taxon>Insecta</taxon>
        <taxon>Pterygota</taxon>
        <taxon>Neoptera</taxon>
        <taxon>Endopterygota</taxon>
        <taxon>Lepidoptera</taxon>
        <taxon>Glossata</taxon>
        <taxon>Ditrysia</taxon>
        <taxon>Papilionoidea</taxon>
        <taxon>Papilionidae</taxon>
        <taxon>Papilioninae</taxon>
        <taxon>Iphiclides</taxon>
    </lineage>
</organism>
<comment type="pathway">
    <text evidence="9">Protein modification; protein glycosylation.</text>
</comment>
<dbReference type="Proteomes" id="UP000837857">
    <property type="component" value="Chromosome 3"/>
</dbReference>
<evidence type="ECO:0000313" key="12">
    <source>
        <dbReference type="Proteomes" id="UP000837857"/>
    </source>
</evidence>
<feature type="non-terminal residue" evidence="11">
    <location>
        <position position="1"/>
    </location>
</feature>
<evidence type="ECO:0000313" key="11">
    <source>
        <dbReference type="EMBL" id="CAH2063827.1"/>
    </source>
</evidence>
<proteinExistence type="inferred from homology"/>
<keyword evidence="5 9" id="KW-0472">Membrane</keyword>
<feature type="transmembrane region" description="Helical" evidence="9">
    <location>
        <begin position="248"/>
        <end position="270"/>
    </location>
</feature>
<feature type="transmembrane region" description="Helical" evidence="9">
    <location>
        <begin position="66"/>
        <end position="88"/>
    </location>
</feature>
<evidence type="ECO:0000256" key="9">
    <source>
        <dbReference type="RuleBase" id="RU367081"/>
    </source>
</evidence>
<name>A0ABN8IR07_9NEOP</name>
<dbReference type="PANTHER" id="PTHR14624">
    <property type="entry name" value="DFG10 PROTEIN"/>
    <property type="match status" value="1"/>
</dbReference>
<feature type="domain" description="3-oxo-5-alpha-steroid 4-dehydrogenase C-terminal" evidence="10">
    <location>
        <begin position="189"/>
        <end position="304"/>
    </location>
</feature>